<dbReference type="EMBL" id="PDOE01000002">
    <property type="protein sequence ID" value="RKL68145.1"/>
    <property type="molecule type" value="Genomic_DNA"/>
</dbReference>
<evidence type="ECO:0000256" key="4">
    <source>
        <dbReference type="ARBA" id="ARBA00022989"/>
    </source>
</evidence>
<dbReference type="InterPro" id="IPR036259">
    <property type="entry name" value="MFS_trans_sf"/>
</dbReference>
<keyword evidence="2" id="KW-0813">Transport</keyword>
<feature type="transmembrane region" description="Helical" evidence="6">
    <location>
        <begin position="45"/>
        <end position="66"/>
    </location>
</feature>
<dbReference type="SUPFAM" id="SSF103473">
    <property type="entry name" value="MFS general substrate transporter"/>
    <property type="match status" value="1"/>
</dbReference>
<evidence type="ECO:0000313" key="8">
    <source>
        <dbReference type="Proteomes" id="UP000281498"/>
    </source>
</evidence>
<dbReference type="Proteomes" id="UP000281498">
    <property type="component" value="Unassembled WGS sequence"/>
</dbReference>
<feature type="transmembrane region" description="Helical" evidence="6">
    <location>
        <begin position="135"/>
        <end position="155"/>
    </location>
</feature>
<dbReference type="RefSeq" id="WP_110938485.1">
    <property type="nucleotide sequence ID" value="NZ_KZ614147.1"/>
</dbReference>
<comment type="caution">
    <text evidence="7">The sequence shown here is derived from an EMBL/GenBank/DDBJ whole genome shotgun (WGS) entry which is preliminary data.</text>
</comment>
<feature type="transmembrane region" description="Helical" evidence="6">
    <location>
        <begin position="161"/>
        <end position="183"/>
    </location>
</feature>
<dbReference type="InterPro" id="IPR011701">
    <property type="entry name" value="MFS"/>
</dbReference>
<dbReference type="PANTHER" id="PTHR23506">
    <property type="entry name" value="GH10249P"/>
    <property type="match status" value="1"/>
</dbReference>
<keyword evidence="5 6" id="KW-0472">Membrane</keyword>
<dbReference type="AlphaFoldDB" id="A0A3A9KK33"/>
<evidence type="ECO:0000256" key="6">
    <source>
        <dbReference type="SAM" id="Phobius"/>
    </source>
</evidence>
<keyword evidence="3 6" id="KW-0812">Transmembrane</keyword>
<feature type="transmembrane region" description="Helical" evidence="6">
    <location>
        <begin position="271"/>
        <end position="289"/>
    </location>
</feature>
<accession>A0A3A9KK33</accession>
<feature type="transmembrane region" description="Helical" evidence="6">
    <location>
        <begin position="98"/>
        <end position="123"/>
    </location>
</feature>
<evidence type="ECO:0000256" key="1">
    <source>
        <dbReference type="ARBA" id="ARBA00004651"/>
    </source>
</evidence>
<feature type="transmembrane region" description="Helical" evidence="6">
    <location>
        <begin position="295"/>
        <end position="320"/>
    </location>
</feature>
<feature type="transmembrane region" description="Helical" evidence="6">
    <location>
        <begin position="12"/>
        <end position="33"/>
    </location>
</feature>
<feature type="transmembrane region" description="Helical" evidence="6">
    <location>
        <begin position="75"/>
        <end position="92"/>
    </location>
</feature>
<feature type="transmembrane region" description="Helical" evidence="6">
    <location>
        <begin position="332"/>
        <end position="353"/>
    </location>
</feature>
<feature type="transmembrane region" description="Helical" evidence="6">
    <location>
        <begin position="241"/>
        <end position="259"/>
    </location>
</feature>
<dbReference type="PANTHER" id="PTHR23506:SF23">
    <property type="entry name" value="GH10249P"/>
    <property type="match status" value="1"/>
</dbReference>
<comment type="subcellular location">
    <subcellularLocation>
        <location evidence="1">Cell membrane</location>
        <topology evidence="1">Multi-pass membrane protein</topology>
    </subcellularLocation>
</comment>
<dbReference type="Pfam" id="PF07690">
    <property type="entry name" value="MFS_1"/>
    <property type="match status" value="1"/>
</dbReference>
<dbReference type="Gene3D" id="1.20.1250.20">
    <property type="entry name" value="MFS general substrate transporter like domains"/>
    <property type="match status" value="2"/>
</dbReference>
<sequence length="398" mass="44279">MTTSKATQTVLFSLIYYFVYTDVALSPFYPQFFEKVFGITDLEYTAFYIFIARFTVVIAVPILGILSKYFEVKHLLYIGQWISVGMLVGMAGAQNVQQFLWCTVLLLIGKSSFFLIYPLLIALNGEKKRSTVVGIYHTTFHGAIILGTLSGAWFINLEDPLLLFYGWAVVEATLWFICCISLRKLPSRKKIVAKKTSVQSGGKQFRFLVAIGLVIFAFHVANNMIRPYFTTFTITDFNLSLLESSILFLIPSLMALIAYPTIRKFCSPDKLSFVFAFALGILAISLTLQGMTNSLLVLCIGRAFYGFFLAIAQSTLELYLFQKSSNQLNVNYTIASSFQNAGLLVAPLLASTSVVTYNLAAPLVVAGAICLLTFFVACLTILKDRKTPIQKDVAKEVV</sequence>
<dbReference type="InterPro" id="IPR050930">
    <property type="entry name" value="MFS_Vesicular_Transporter"/>
</dbReference>
<proteinExistence type="predicted"/>
<feature type="transmembrane region" description="Helical" evidence="6">
    <location>
        <begin position="204"/>
        <end position="221"/>
    </location>
</feature>
<name>A0A3A9KK33_9BACI</name>
<evidence type="ECO:0000313" key="7">
    <source>
        <dbReference type="EMBL" id="RKL68145.1"/>
    </source>
</evidence>
<evidence type="ECO:0000256" key="3">
    <source>
        <dbReference type="ARBA" id="ARBA00022692"/>
    </source>
</evidence>
<evidence type="ECO:0000256" key="5">
    <source>
        <dbReference type="ARBA" id="ARBA00023136"/>
    </source>
</evidence>
<dbReference type="OrthoDB" id="8579878at2"/>
<evidence type="ECO:0000256" key="2">
    <source>
        <dbReference type="ARBA" id="ARBA00022448"/>
    </source>
</evidence>
<reference evidence="7 8" key="1">
    <citation type="submission" date="2017-10" db="EMBL/GenBank/DDBJ databases">
        <title>Bacillus sp. nov., a halophilic bacterium isolated from a Keqin Lake.</title>
        <authorList>
            <person name="Wang H."/>
        </authorList>
    </citation>
    <scope>NUCLEOTIDE SEQUENCE [LARGE SCALE GENOMIC DNA]</scope>
    <source>
        <strain evidence="7 8">KCTC 13187</strain>
    </source>
</reference>
<gene>
    <name evidence="7" type="ORF">CR203_06575</name>
</gene>
<keyword evidence="8" id="KW-1185">Reference proteome</keyword>
<feature type="transmembrane region" description="Helical" evidence="6">
    <location>
        <begin position="359"/>
        <end position="382"/>
    </location>
</feature>
<keyword evidence="4 6" id="KW-1133">Transmembrane helix</keyword>
<dbReference type="GO" id="GO:0005886">
    <property type="term" value="C:plasma membrane"/>
    <property type="evidence" value="ECO:0007669"/>
    <property type="project" value="UniProtKB-SubCell"/>
</dbReference>
<dbReference type="GO" id="GO:0022857">
    <property type="term" value="F:transmembrane transporter activity"/>
    <property type="evidence" value="ECO:0007669"/>
    <property type="project" value="InterPro"/>
</dbReference>
<organism evidence="7 8">
    <name type="scientific">Salipaludibacillus neizhouensis</name>
    <dbReference type="NCBI Taxonomy" id="885475"/>
    <lineage>
        <taxon>Bacteria</taxon>
        <taxon>Bacillati</taxon>
        <taxon>Bacillota</taxon>
        <taxon>Bacilli</taxon>
        <taxon>Bacillales</taxon>
        <taxon>Bacillaceae</taxon>
    </lineage>
</organism>
<protein>
    <submittedName>
        <fullName evidence="7">MFS transporter</fullName>
    </submittedName>
</protein>